<protein>
    <submittedName>
        <fullName evidence="1">Histidine phosphatase family protein</fullName>
    </submittedName>
</protein>
<dbReference type="Proteomes" id="UP000648908">
    <property type="component" value="Unassembled WGS sequence"/>
</dbReference>
<reference evidence="1" key="1">
    <citation type="submission" date="2021-01" db="EMBL/GenBank/DDBJ databases">
        <title>Tabrizicola alba sp. nov. a motile alkaliphilic bacterium isolated from a soda lake.</title>
        <authorList>
            <person name="Szuroczki S."/>
            <person name="Abbaszade G."/>
            <person name="Schumann P."/>
            <person name="Toth E."/>
        </authorList>
    </citation>
    <scope>NUCLEOTIDE SEQUENCE</scope>
    <source>
        <strain evidence="1">DMG-N-6</strain>
    </source>
</reference>
<evidence type="ECO:0000313" key="2">
    <source>
        <dbReference type="Proteomes" id="UP000648908"/>
    </source>
</evidence>
<dbReference type="RefSeq" id="WP_202688230.1">
    <property type="nucleotide sequence ID" value="NZ_JAESVN010000003.1"/>
</dbReference>
<comment type="caution">
    <text evidence="1">The sequence shown here is derived from an EMBL/GenBank/DDBJ whole genome shotgun (WGS) entry which is preliminary data.</text>
</comment>
<dbReference type="InterPro" id="IPR029033">
    <property type="entry name" value="His_PPase_superfam"/>
</dbReference>
<gene>
    <name evidence="1" type="ORF">JL811_08900</name>
</gene>
<evidence type="ECO:0000313" key="1">
    <source>
        <dbReference type="EMBL" id="MBL4917338.1"/>
    </source>
</evidence>
<dbReference type="AlphaFoldDB" id="A0A8K0VBS3"/>
<accession>A0A8K0VBS3</accession>
<dbReference type="Pfam" id="PF00300">
    <property type="entry name" value="His_Phos_1"/>
    <property type="match status" value="1"/>
</dbReference>
<dbReference type="InterPro" id="IPR013078">
    <property type="entry name" value="His_Pase_superF_clade-1"/>
</dbReference>
<organism evidence="1 2">
    <name type="scientific">Szabonella alba</name>
    <dbReference type="NCBI Taxonomy" id="2804194"/>
    <lineage>
        <taxon>Bacteria</taxon>
        <taxon>Pseudomonadati</taxon>
        <taxon>Pseudomonadota</taxon>
        <taxon>Alphaproteobacteria</taxon>
        <taxon>Rhodobacterales</taxon>
        <taxon>Paracoccaceae</taxon>
        <taxon>Szabonella</taxon>
    </lineage>
</organism>
<name>A0A8K0VBS3_9RHOB</name>
<keyword evidence="2" id="KW-1185">Reference proteome</keyword>
<dbReference type="SUPFAM" id="SSF53254">
    <property type="entry name" value="Phosphoglycerate mutase-like"/>
    <property type="match status" value="1"/>
</dbReference>
<proteinExistence type="predicted"/>
<dbReference type="Gene3D" id="3.40.50.1240">
    <property type="entry name" value="Phosphoglycerate mutase-like"/>
    <property type="match status" value="1"/>
</dbReference>
<dbReference type="EMBL" id="JAESVN010000003">
    <property type="protein sequence ID" value="MBL4917338.1"/>
    <property type="molecule type" value="Genomic_DNA"/>
</dbReference>
<sequence>MRRVLYLSHPEVRIDPAIPVPDSSLSGLGRARIGAALNRGWPGPGWTILSSPETKARETAALLAAATGDPVGIHAGMAEVDRSSTGYVPHARHEELADALFADPARGPEGWESAAAAQARIVAAYRASLAETPGDLLLVGHGAVGTFLRLHLAGLPIARVHDQPCGGCVWRFTPDMPDQPPTPWQRLEETA</sequence>